<dbReference type="EMBL" id="JBBYXI010000001">
    <property type="protein sequence ID" value="MEN3929493.1"/>
    <property type="molecule type" value="Genomic_DNA"/>
</dbReference>
<feature type="transmembrane region" description="Helical" evidence="3">
    <location>
        <begin position="102"/>
        <end position="124"/>
    </location>
</feature>
<dbReference type="Proteomes" id="UP001418637">
    <property type="component" value="Unassembled WGS sequence"/>
</dbReference>
<sequence length="438" mass="46786">MTKSSVPPNPKSSRTKGRKPQTIDLSAEVVSEDTISQPQIDSSEPAKADAPEHTQTINSQNEKPEPVTSANQKSTSTDQNKTADTKPASAKQPKNSTSGLKAAVFGLIFGLVGGVAGAVLYPMLVPAEKPSAPDFSKFEALISQNDALEVRTKGLEAALTEAKAKLSETEQQRLALINGLNDLSQKVDNLPEQPIPAGDTGAPSAETEQKITTLEQRLSEEIKELRAQLEASNSKLAREQQAFIPLSGRVDTLEGRINDIARQNIDPLPAIRYALSARLEQAVASGKPFGTTLEALRKAGITEADLADIAIFAPSGAPTAQQLKAEFAEPSQAMIGYERSQSGEGITDKLIRMSERVVRIRPRDNAVGNDISSLIVRIEAALDRGSFADAALLWNNLPDAARQLSALWGKRLNDRANAAKALSNLSNKAVTGLESSVQ</sequence>
<keyword evidence="3" id="KW-0812">Transmembrane</keyword>
<accession>A0ABV0BEU5</accession>
<keyword evidence="3" id="KW-0472">Membrane</keyword>
<keyword evidence="1" id="KW-0175">Coiled coil</keyword>
<gene>
    <name evidence="4" type="ORF">WJT86_00285</name>
</gene>
<organism evidence="4 5">
    <name type="scientific">Hohaiivirga grylli</name>
    <dbReference type="NCBI Taxonomy" id="3133970"/>
    <lineage>
        <taxon>Bacteria</taxon>
        <taxon>Pseudomonadati</taxon>
        <taxon>Pseudomonadota</taxon>
        <taxon>Alphaproteobacteria</taxon>
        <taxon>Hyphomicrobiales</taxon>
        <taxon>Methylobacteriaceae</taxon>
        <taxon>Hohaiivirga</taxon>
    </lineage>
</organism>
<feature type="coiled-coil region" evidence="1">
    <location>
        <begin position="145"/>
        <end position="172"/>
    </location>
</feature>
<evidence type="ECO:0008006" key="6">
    <source>
        <dbReference type="Google" id="ProtNLM"/>
    </source>
</evidence>
<protein>
    <recommendedName>
        <fullName evidence="6">Mitochondrial inner membrane protein</fullName>
    </recommendedName>
</protein>
<keyword evidence="3" id="KW-1133">Transmembrane helix</keyword>
<feature type="region of interest" description="Disordered" evidence="2">
    <location>
        <begin position="1"/>
        <end position="97"/>
    </location>
</feature>
<dbReference type="RefSeq" id="WP_346335493.1">
    <property type="nucleotide sequence ID" value="NZ_JBBYXI010000001.1"/>
</dbReference>
<evidence type="ECO:0000256" key="2">
    <source>
        <dbReference type="SAM" id="MobiDB-lite"/>
    </source>
</evidence>
<feature type="compositionally biased region" description="Polar residues" evidence="2">
    <location>
        <begin position="33"/>
        <end position="42"/>
    </location>
</feature>
<feature type="coiled-coil region" evidence="1">
    <location>
        <begin position="204"/>
        <end position="242"/>
    </location>
</feature>
<evidence type="ECO:0000256" key="1">
    <source>
        <dbReference type="SAM" id="Coils"/>
    </source>
</evidence>
<reference evidence="4 5" key="1">
    <citation type="submission" date="2024-04" db="EMBL/GenBank/DDBJ databases">
        <title>A novel species isolated from cricket.</title>
        <authorList>
            <person name="Wang H.-C."/>
        </authorList>
    </citation>
    <scope>NUCLEOTIDE SEQUENCE [LARGE SCALE GENOMIC DNA]</scope>
    <source>
        <strain evidence="4 5">WL0021</strain>
    </source>
</reference>
<name>A0ABV0BEU5_9HYPH</name>
<feature type="compositionally biased region" description="Polar residues" evidence="2">
    <location>
        <begin position="68"/>
        <end position="82"/>
    </location>
</feature>
<proteinExistence type="predicted"/>
<evidence type="ECO:0000313" key="4">
    <source>
        <dbReference type="EMBL" id="MEN3929493.1"/>
    </source>
</evidence>
<keyword evidence="5" id="KW-1185">Reference proteome</keyword>
<comment type="caution">
    <text evidence="4">The sequence shown here is derived from an EMBL/GenBank/DDBJ whole genome shotgun (WGS) entry which is preliminary data.</text>
</comment>
<evidence type="ECO:0000256" key="3">
    <source>
        <dbReference type="SAM" id="Phobius"/>
    </source>
</evidence>
<evidence type="ECO:0000313" key="5">
    <source>
        <dbReference type="Proteomes" id="UP001418637"/>
    </source>
</evidence>